<protein>
    <submittedName>
        <fullName evidence="2">Uncharacterized protein</fullName>
    </submittedName>
</protein>
<evidence type="ECO:0000256" key="1">
    <source>
        <dbReference type="SAM" id="MobiDB-lite"/>
    </source>
</evidence>
<name>A0A212L665_9BACT</name>
<organism evidence="2">
    <name type="scientific">uncultured Desulfovibrio sp</name>
    <dbReference type="NCBI Taxonomy" id="167968"/>
    <lineage>
        <taxon>Bacteria</taxon>
        <taxon>Pseudomonadati</taxon>
        <taxon>Thermodesulfobacteriota</taxon>
        <taxon>Desulfovibrionia</taxon>
        <taxon>Desulfovibrionales</taxon>
        <taxon>Desulfovibrionaceae</taxon>
        <taxon>Desulfovibrio</taxon>
        <taxon>environmental samples</taxon>
    </lineage>
</organism>
<evidence type="ECO:0000313" key="2">
    <source>
        <dbReference type="EMBL" id="SCM73016.1"/>
    </source>
</evidence>
<accession>A0A212L665</accession>
<sequence>MRLCGGRLLTQSPEQLQAAAFRRRRSLTAGDSIAGEIALIEPTSPPPTGQESRAR</sequence>
<feature type="region of interest" description="Disordered" evidence="1">
    <location>
        <begin position="35"/>
        <end position="55"/>
    </location>
</feature>
<reference evidence="2" key="1">
    <citation type="submission" date="2016-08" db="EMBL/GenBank/DDBJ databases">
        <authorList>
            <person name="Seilhamer J.J."/>
        </authorList>
    </citation>
    <scope>NUCLEOTIDE SEQUENCE</scope>
    <source>
        <strain evidence="2">86-1</strain>
    </source>
</reference>
<proteinExistence type="predicted"/>
<dbReference type="AlphaFoldDB" id="A0A212L665"/>
<dbReference type="EMBL" id="FMJC01000002">
    <property type="protein sequence ID" value="SCM73016.1"/>
    <property type="molecule type" value="Genomic_DNA"/>
</dbReference>
<gene>
    <name evidence="2" type="ORF">KL86DES1_20978</name>
</gene>